<evidence type="ECO:0000313" key="1">
    <source>
        <dbReference type="EMBL" id="SEM88234.1"/>
    </source>
</evidence>
<reference evidence="1 2" key="1">
    <citation type="submission" date="2016-10" db="EMBL/GenBank/DDBJ databases">
        <authorList>
            <person name="de Groot N.N."/>
        </authorList>
    </citation>
    <scope>NUCLEOTIDE SEQUENCE [LARGE SCALE GENOMIC DNA]</scope>
    <source>
        <strain evidence="1 2">Nm22</strain>
    </source>
</reference>
<dbReference type="AlphaFoldDB" id="A0A1H8C1D8"/>
<proteinExistence type="predicted"/>
<dbReference type="Proteomes" id="UP000199459">
    <property type="component" value="Unassembled WGS sequence"/>
</dbReference>
<protein>
    <submittedName>
        <fullName evidence="1">Uncharacterized protein</fullName>
    </submittedName>
</protein>
<gene>
    <name evidence="1" type="ORF">SAMN05216325_103209</name>
</gene>
<organism evidence="1 2">
    <name type="scientific">Nitrosomonas marina</name>
    <dbReference type="NCBI Taxonomy" id="917"/>
    <lineage>
        <taxon>Bacteria</taxon>
        <taxon>Pseudomonadati</taxon>
        <taxon>Pseudomonadota</taxon>
        <taxon>Betaproteobacteria</taxon>
        <taxon>Nitrosomonadales</taxon>
        <taxon>Nitrosomonadaceae</taxon>
        <taxon>Nitrosomonas</taxon>
    </lineage>
</organism>
<dbReference type="EMBL" id="FOCP01000003">
    <property type="protein sequence ID" value="SEM88234.1"/>
    <property type="molecule type" value="Genomic_DNA"/>
</dbReference>
<accession>A0A1H8C1D8</accession>
<evidence type="ECO:0000313" key="2">
    <source>
        <dbReference type="Proteomes" id="UP000199459"/>
    </source>
</evidence>
<name>A0A1H8C1D8_9PROT</name>
<sequence length="76" mass="8614">MTINSNRHLQPIQQDFTIQNIIYKSRYRNIISILIEHNIVYIQTAEKTGCNISITSCEITAPSPIGAEYDDIAETS</sequence>